<comment type="subcellular location">
    <subcellularLocation>
        <location evidence="1">Cell membrane</location>
        <topology evidence="1">Multi-pass membrane protein</topology>
    </subcellularLocation>
</comment>
<keyword evidence="3" id="KW-0328">Glycosyltransferase</keyword>
<dbReference type="PANTHER" id="PTHR33908:SF3">
    <property type="entry name" value="UNDECAPRENYL PHOSPHATE-ALPHA-4-AMINO-4-DEOXY-L-ARABINOSE ARABINOSYL TRANSFERASE"/>
    <property type="match status" value="1"/>
</dbReference>
<dbReference type="PANTHER" id="PTHR33908">
    <property type="entry name" value="MANNOSYLTRANSFERASE YKCB-RELATED"/>
    <property type="match status" value="1"/>
</dbReference>
<feature type="transmembrane region" description="Helical" evidence="9">
    <location>
        <begin position="309"/>
        <end position="328"/>
    </location>
</feature>
<dbReference type="InterPro" id="IPR050297">
    <property type="entry name" value="LipidA_mod_glycosyltrf_83"/>
</dbReference>
<feature type="transmembrane region" description="Helical" evidence="9">
    <location>
        <begin position="233"/>
        <end position="254"/>
    </location>
</feature>
<name>A0ABP3JHL3_9ACTN</name>
<feature type="transmembrane region" description="Helical" evidence="9">
    <location>
        <begin position="117"/>
        <end position="138"/>
    </location>
</feature>
<feature type="transmembrane region" description="Helical" evidence="9">
    <location>
        <begin position="169"/>
        <end position="187"/>
    </location>
</feature>
<evidence type="ECO:0000256" key="8">
    <source>
        <dbReference type="SAM" id="MobiDB-lite"/>
    </source>
</evidence>
<evidence type="ECO:0000256" key="1">
    <source>
        <dbReference type="ARBA" id="ARBA00004651"/>
    </source>
</evidence>
<evidence type="ECO:0000256" key="7">
    <source>
        <dbReference type="ARBA" id="ARBA00023136"/>
    </source>
</evidence>
<keyword evidence="2" id="KW-1003">Cell membrane</keyword>
<feature type="region of interest" description="Disordered" evidence="8">
    <location>
        <begin position="1"/>
        <end position="31"/>
    </location>
</feature>
<protein>
    <submittedName>
        <fullName evidence="10">Glycosyltransferase family 39 protein</fullName>
    </submittedName>
</protein>
<keyword evidence="11" id="KW-1185">Reference proteome</keyword>
<proteinExistence type="predicted"/>
<sequence>MSGPSVADPEEERPPARAPGHVPGLAHAGPQRRRRGTAVAVLVPCTVTLVLGLWGLDRATLWRDEAVTAQVAGRTLPQLWDLLGTSDAVHGLYYALMHGYGALVHSLFGLPLRDGPVLRLPSVLGAAAAAGLVALLGSRLAAPRVGLWAGLLLAALPSVSHYAQEGRSYALVAAGAALATLLLTTAVRSGRAQDWAGYAAATATTAVLHEFAALILAAHAVTLLVSRVPRAVWWRWAAACCAVAAALSPVVLVSRDQRAQIDWLAAPGARAAGHALSALAGPSPVLITVLFALTALAAVRPLPRRGGPLGAAAVAVPWAVVPPLLLFAAAQQLPVLTHRYLFFAVPGLALAAAAGAESLVDRVTVRRGRRFPPRWVAAAGAACVAAAFLGQLPAQQRERRPESRADNLAAVAALVRREARPGDGVFFLPRYERSVLFAHPESFRGLTDLTLRAGPDRSGTLYGRNAPLREIRARLLRADRVWLVVADGVDRTRWFRHSAWLRANWRLLHEVCVQRSWLDGDSGNVALFVRRR</sequence>
<evidence type="ECO:0000313" key="10">
    <source>
        <dbReference type="EMBL" id="GAA0453769.1"/>
    </source>
</evidence>
<feature type="transmembrane region" description="Helical" evidence="9">
    <location>
        <begin position="340"/>
        <end position="360"/>
    </location>
</feature>
<dbReference type="EMBL" id="BAAABY010000010">
    <property type="protein sequence ID" value="GAA0453769.1"/>
    <property type="molecule type" value="Genomic_DNA"/>
</dbReference>
<feature type="transmembrane region" description="Helical" evidence="9">
    <location>
        <begin position="37"/>
        <end position="56"/>
    </location>
</feature>
<accession>A0ABP3JHL3</accession>
<evidence type="ECO:0000256" key="3">
    <source>
        <dbReference type="ARBA" id="ARBA00022676"/>
    </source>
</evidence>
<evidence type="ECO:0000256" key="5">
    <source>
        <dbReference type="ARBA" id="ARBA00022692"/>
    </source>
</evidence>
<evidence type="ECO:0000313" key="11">
    <source>
        <dbReference type="Proteomes" id="UP001500909"/>
    </source>
</evidence>
<reference evidence="11" key="1">
    <citation type="journal article" date="2019" name="Int. J. Syst. Evol. Microbiol.">
        <title>The Global Catalogue of Microorganisms (GCM) 10K type strain sequencing project: providing services to taxonomists for standard genome sequencing and annotation.</title>
        <authorList>
            <consortium name="The Broad Institute Genomics Platform"/>
            <consortium name="The Broad Institute Genome Sequencing Center for Infectious Disease"/>
            <person name="Wu L."/>
            <person name="Ma J."/>
        </authorList>
    </citation>
    <scope>NUCLEOTIDE SEQUENCE [LARGE SCALE GENOMIC DNA]</scope>
    <source>
        <strain evidence="11">JCM 4805</strain>
    </source>
</reference>
<evidence type="ECO:0000256" key="9">
    <source>
        <dbReference type="SAM" id="Phobius"/>
    </source>
</evidence>
<feature type="transmembrane region" description="Helical" evidence="9">
    <location>
        <begin position="145"/>
        <end position="163"/>
    </location>
</feature>
<evidence type="ECO:0000256" key="6">
    <source>
        <dbReference type="ARBA" id="ARBA00022989"/>
    </source>
</evidence>
<gene>
    <name evidence="10" type="ORF">GCM10010361_17340</name>
</gene>
<feature type="transmembrane region" description="Helical" evidence="9">
    <location>
        <begin position="199"/>
        <end position="221"/>
    </location>
</feature>
<dbReference type="RefSeq" id="WP_346094271.1">
    <property type="nucleotide sequence ID" value="NZ_BAAABY010000010.1"/>
</dbReference>
<organism evidence="10 11">
    <name type="scientific">Streptomyces olivaceiscleroticus</name>
    <dbReference type="NCBI Taxonomy" id="68245"/>
    <lineage>
        <taxon>Bacteria</taxon>
        <taxon>Bacillati</taxon>
        <taxon>Actinomycetota</taxon>
        <taxon>Actinomycetes</taxon>
        <taxon>Kitasatosporales</taxon>
        <taxon>Streptomycetaceae</taxon>
        <taxon>Streptomyces</taxon>
    </lineage>
</organism>
<keyword evidence="7 9" id="KW-0472">Membrane</keyword>
<comment type="caution">
    <text evidence="10">The sequence shown here is derived from an EMBL/GenBank/DDBJ whole genome shotgun (WGS) entry which is preliminary data.</text>
</comment>
<feature type="transmembrane region" description="Helical" evidence="9">
    <location>
        <begin position="275"/>
        <end position="297"/>
    </location>
</feature>
<keyword evidence="5 9" id="KW-0812">Transmembrane</keyword>
<dbReference type="Proteomes" id="UP001500909">
    <property type="component" value="Unassembled WGS sequence"/>
</dbReference>
<keyword evidence="6 9" id="KW-1133">Transmembrane helix</keyword>
<evidence type="ECO:0000256" key="2">
    <source>
        <dbReference type="ARBA" id="ARBA00022475"/>
    </source>
</evidence>
<keyword evidence="4" id="KW-0808">Transferase</keyword>
<feature type="transmembrane region" description="Helical" evidence="9">
    <location>
        <begin position="375"/>
        <end position="394"/>
    </location>
</feature>
<evidence type="ECO:0000256" key="4">
    <source>
        <dbReference type="ARBA" id="ARBA00022679"/>
    </source>
</evidence>